<reference evidence="4 5" key="1">
    <citation type="submission" date="2021-02" db="EMBL/GenBank/DDBJ databases">
        <title>Genome assembly of Pseudopithomyces chartarum.</title>
        <authorList>
            <person name="Jauregui R."/>
            <person name="Singh J."/>
            <person name="Voisey C."/>
        </authorList>
    </citation>
    <scope>NUCLEOTIDE SEQUENCE [LARGE SCALE GENOMIC DNA]</scope>
    <source>
        <strain evidence="4 5">AGR01</strain>
    </source>
</reference>
<dbReference type="Proteomes" id="UP001280581">
    <property type="component" value="Unassembled WGS sequence"/>
</dbReference>
<dbReference type="PANTHER" id="PTHR43618:SF12">
    <property type="entry name" value="OXIDOREDUCTASE, SHORT-CHAIN DEHYDROGENASE_REDUCTASE FAMILY (AFU_ORTHOLOGUE AFUA_1G14540)"/>
    <property type="match status" value="1"/>
</dbReference>
<dbReference type="PANTHER" id="PTHR43618">
    <property type="entry name" value="7-ALPHA-HYDROXYSTEROID DEHYDROGENASE"/>
    <property type="match status" value="1"/>
</dbReference>
<dbReference type="InterPro" id="IPR036291">
    <property type="entry name" value="NAD(P)-bd_dom_sf"/>
</dbReference>
<comment type="caution">
    <text evidence="4">The sequence shown here is derived from an EMBL/GenBank/DDBJ whole genome shotgun (WGS) entry which is preliminary data.</text>
</comment>
<dbReference type="Gene3D" id="3.40.50.720">
    <property type="entry name" value="NAD(P)-binding Rossmann-like Domain"/>
    <property type="match status" value="1"/>
</dbReference>
<dbReference type="GO" id="GO:0016491">
    <property type="term" value="F:oxidoreductase activity"/>
    <property type="evidence" value="ECO:0007669"/>
    <property type="project" value="UniProtKB-KW"/>
</dbReference>
<evidence type="ECO:0000313" key="5">
    <source>
        <dbReference type="Proteomes" id="UP001280581"/>
    </source>
</evidence>
<dbReference type="PRINTS" id="PR00081">
    <property type="entry name" value="GDHRDH"/>
</dbReference>
<dbReference type="InterPro" id="IPR052178">
    <property type="entry name" value="Sec_Metab_Biosynth_SDR"/>
</dbReference>
<keyword evidence="2" id="KW-0521">NADP</keyword>
<keyword evidence="3" id="KW-0560">Oxidoreductase</keyword>
<evidence type="ECO:0000256" key="2">
    <source>
        <dbReference type="ARBA" id="ARBA00022857"/>
    </source>
</evidence>
<protein>
    <submittedName>
        <fullName evidence="4">Uncharacterized protein</fullName>
    </submittedName>
</protein>
<accession>A0AAN6LY54</accession>
<name>A0AAN6LY54_9PLEO</name>
<sequence>MAETDVQLHDFANIFSLQGKVAVVTGGSRGLGLHSASGLLQAGCSKIFITSRKAPACEAAVSALNALASKNNLSRRAYAIPADCSKVSSIEGLVAEVGKLTPHVDILLANAGATWGTDSFAEVDEKNAWDKVMDLNLKGVFFTIQK</sequence>
<dbReference type="InterPro" id="IPR002347">
    <property type="entry name" value="SDR_fam"/>
</dbReference>
<comment type="similarity">
    <text evidence="1">Belongs to the short-chain dehydrogenases/reductases (SDR) family.</text>
</comment>
<dbReference type="Pfam" id="PF00106">
    <property type="entry name" value="adh_short"/>
    <property type="match status" value="1"/>
</dbReference>
<evidence type="ECO:0000256" key="3">
    <source>
        <dbReference type="ARBA" id="ARBA00023002"/>
    </source>
</evidence>
<evidence type="ECO:0000256" key="1">
    <source>
        <dbReference type="ARBA" id="ARBA00006484"/>
    </source>
</evidence>
<dbReference type="SUPFAM" id="SSF51735">
    <property type="entry name" value="NAD(P)-binding Rossmann-fold domains"/>
    <property type="match status" value="1"/>
</dbReference>
<dbReference type="EMBL" id="WVTA01000006">
    <property type="protein sequence ID" value="KAK3209306.1"/>
    <property type="molecule type" value="Genomic_DNA"/>
</dbReference>
<gene>
    <name evidence="4" type="ORF">GRF29_69g1391706</name>
</gene>
<dbReference type="AlphaFoldDB" id="A0AAN6LY54"/>
<organism evidence="4 5">
    <name type="scientific">Pseudopithomyces chartarum</name>
    <dbReference type="NCBI Taxonomy" id="1892770"/>
    <lineage>
        <taxon>Eukaryota</taxon>
        <taxon>Fungi</taxon>
        <taxon>Dikarya</taxon>
        <taxon>Ascomycota</taxon>
        <taxon>Pezizomycotina</taxon>
        <taxon>Dothideomycetes</taxon>
        <taxon>Pleosporomycetidae</taxon>
        <taxon>Pleosporales</taxon>
        <taxon>Massarineae</taxon>
        <taxon>Didymosphaeriaceae</taxon>
        <taxon>Pseudopithomyces</taxon>
    </lineage>
</organism>
<proteinExistence type="inferred from homology"/>
<keyword evidence="5" id="KW-1185">Reference proteome</keyword>
<evidence type="ECO:0000313" key="4">
    <source>
        <dbReference type="EMBL" id="KAK3209306.1"/>
    </source>
</evidence>